<organism evidence="9 10">
    <name type="scientific">Candidatus Enterococcus palustris</name>
    <dbReference type="NCBI Taxonomy" id="1834189"/>
    <lineage>
        <taxon>Bacteria</taxon>
        <taxon>Bacillati</taxon>
        <taxon>Bacillota</taxon>
        <taxon>Bacilli</taxon>
        <taxon>Lactobacillales</taxon>
        <taxon>Enterococcaceae</taxon>
        <taxon>Enterococcus</taxon>
    </lineage>
</organism>
<feature type="region of interest" description="Disordered" evidence="5">
    <location>
        <begin position="414"/>
        <end position="441"/>
    </location>
</feature>
<feature type="signal peptide" evidence="7">
    <location>
        <begin position="1"/>
        <end position="21"/>
    </location>
</feature>
<dbReference type="Proteomes" id="UP000194948">
    <property type="component" value="Chromosome"/>
</dbReference>
<protein>
    <recommendedName>
        <fullName evidence="8">Gram-positive cocci surface proteins LPxTG domain-containing protein</fullName>
    </recommendedName>
</protein>
<feature type="compositionally biased region" description="Basic and acidic residues" evidence="5">
    <location>
        <begin position="421"/>
        <end position="432"/>
    </location>
</feature>
<evidence type="ECO:0000256" key="3">
    <source>
        <dbReference type="ARBA" id="ARBA00022729"/>
    </source>
</evidence>
<evidence type="ECO:0000259" key="8">
    <source>
        <dbReference type="Pfam" id="PF00746"/>
    </source>
</evidence>
<keyword evidence="4" id="KW-0572">Peptidoglycan-anchor</keyword>
<reference evidence="9" key="2">
    <citation type="submission" date="2024-03" db="EMBL/GenBank/DDBJ databases">
        <title>The Genome Sequence of Enterococcus sp. DIV0205d.</title>
        <authorList>
            <consortium name="The Broad Institute Genomics Platform"/>
            <consortium name="The Broad Institute Microbial Omics Core"/>
            <consortium name="The Broad Institute Genomic Center for Infectious Diseases"/>
            <person name="Earl A."/>
            <person name="Manson A."/>
            <person name="Gilmore M."/>
            <person name="Schwartman J."/>
            <person name="Shea T."/>
            <person name="Abouelleil A."/>
            <person name="Cao P."/>
            <person name="Chapman S."/>
            <person name="Cusick C."/>
            <person name="Young S."/>
            <person name="Neafsey D."/>
            <person name="Nusbaum C."/>
            <person name="Birren B."/>
        </authorList>
    </citation>
    <scope>NUCLEOTIDE SEQUENCE</scope>
    <source>
        <strain evidence="9">7F3_DIV0205</strain>
    </source>
</reference>
<dbReference type="AlphaFoldDB" id="A0AAQ3Y8F3"/>
<evidence type="ECO:0000256" key="5">
    <source>
        <dbReference type="SAM" id="MobiDB-lite"/>
    </source>
</evidence>
<evidence type="ECO:0000313" key="10">
    <source>
        <dbReference type="Proteomes" id="UP000194948"/>
    </source>
</evidence>
<keyword evidence="6" id="KW-0472">Membrane</keyword>
<evidence type="ECO:0000256" key="4">
    <source>
        <dbReference type="ARBA" id="ARBA00023088"/>
    </source>
</evidence>
<reference evidence="9" key="1">
    <citation type="submission" date="2017-05" db="EMBL/GenBank/DDBJ databases">
        <authorList>
            <consortium name="The Broad Institute Genomics Platform"/>
            <consortium name="The Broad Institute Genomic Center for Infectious Diseases"/>
            <person name="Earl A."/>
            <person name="Manson A."/>
            <person name="Schwartman J."/>
            <person name="Gilmore M."/>
            <person name="Abouelleil A."/>
            <person name="Cao P."/>
            <person name="Chapman S."/>
            <person name="Cusick C."/>
            <person name="Shea T."/>
            <person name="Young S."/>
            <person name="Neafsey D."/>
            <person name="Nusbaum C."/>
            <person name="Birren B."/>
        </authorList>
    </citation>
    <scope>NUCLEOTIDE SEQUENCE</scope>
    <source>
        <strain evidence="9">7F3_DIV0205</strain>
    </source>
</reference>
<dbReference type="InterPro" id="IPR008969">
    <property type="entry name" value="CarboxyPept-like_regulatory"/>
</dbReference>
<name>A0AAQ3Y8F3_9ENTE</name>
<dbReference type="RefSeq" id="WP_086315668.1">
    <property type="nucleotide sequence ID" value="NZ_CP147244.1"/>
</dbReference>
<keyword evidence="6" id="KW-1133">Transmembrane helix</keyword>
<dbReference type="NCBIfam" id="TIGR01167">
    <property type="entry name" value="LPXTG_anchor"/>
    <property type="match status" value="1"/>
</dbReference>
<evidence type="ECO:0000256" key="6">
    <source>
        <dbReference type="SAM" id="Phobius"/>
    </source>
</evidence>
<dbReference type="SUPFAM" id="SSF49464">
    <property type="entry name" value="Carboxypeptidase regulatory domain-like"/>
    <property type="match status" value="1"/>
</dbReference>
<evidence type="ECO:0000256" key="1">
    <source>
        <dbReference type="ARBA" id="ARBA00022512"/>
    </source>
</evidence>
<feature type="transmembrane region" description="Helical" evidence="6">
    <location>
        <begin position="451"/>
        <end position="470"/>
    </location>
</feature>
<keyword evidence="3 7" id="KW-0732">Signal</keyword>
<dbReference type="Pfam" id="PF00746">
    <property type="entry name" value="Gram_pos_anchor"/>
    <property type="match status" value="1"/>
</dbReference>
<evidence type="ECO:0000256" key="7">
    <source>
        <dbReference type="SAM" id="SignalP"/>
    </source>
</evidence>
<evidence type="ECO:0000256" key="2">
    <source>
        <dbReference type="ARBA" id="ARBA00022525"/>
    </source>
</evidence>
<dbReference type="InterPro" id="IPR019931">
    <property type="entry name" value="LPXTG_anchor"/>
</dbReference>
<dbReference type="EMBL" id="CP147244">
    <property type="protein sequence ID" value="WYK02036.1"/>
    <property type="molecule type" value="Genomic_DNA"/>
</dbReference>
<keyword evidence="10" id="KW-1185">Reference proteome</keyword>
<keyword evidence="6" id="KW-0812">Transmembrane</keyword>
<proteinExistence type="predicted"/>
<feature type="domain" description="Gram-positive cocci surface proteins LPxTG" evidence="8">
    <location>
        <begin position="435"/>
        <end position="475"/>
    </location>
</feature>
<accession>A0AAQ3Y8F3</accession>
<feature type="chain" id="PRO_5042868472" description="Gram-positive cocci surface proteins LPxTG domain-containing protein" evidence="7">
    <location>
        <begin position="22"/>
        <end position="476"/>
    </location>
</feature>
<gene>
    <name evidence="9" type="ORF">A5821_003173</name>
</gene>
<keyword evidence="1" id="KW-0134">Cell wall</keyword>
<sequence length="476" mass="52167">MKKIVMCLILIGGLFPIGVLAEENTSASSTESETPVSTVESTIPSAIDETNLTTGTATSEDVTESSASKTELNIIKTSLFLFQGEKLTAEMLQANMHEGHAPYDNVKLLEEASTEKTGTNYVKASYTAHGPGGSSDNTAIFEYQVIARKSAEEEVISTNVTVMIDGKLTADMLQKDAKENNKPYANFKLLEVPVTDKLGPQIVRASFTVNEEKGSKEATALFKYLVIHEQSMNEEDLMPTSILLYQGDTLSTDMLEANAHFHHASYDNFKFLGTPTDRLGINYVKASFTNNTPEGKIPVTKVFRYTVIENSAAYDIQFDSFDESTNTIRGRVLSKNGEPVPNVSIFGDGNQVAATLDFKADLSDIKQMRPYTTKQTITDRAGYFTLEAGKNAYFMALDEELGTYSAVTTITDNKFGTQTPESKEKPEGKTADKASTSKKSAFPNTGEKNRFFLSVIGLLILVIGVVTIYSRKRNSK</sequence>
<evidence type="ECO:0000313" key="9">
    <source>
        <dbReference type="EMBL" id="WYK02036.1"/>
    </source>
</evidence>
<keyword evidence="2" id="KW-0964">Secreted</keyword>